<evidence type="ECO:0000313" key="1">
    <source>
        <dbReference type="EMBL" id="KAH7940494.1"/>
    </source>
</evidence>
<evidence type="ECO:0000313" key="2">
    <source>
        <dbReference type="Proteomes" id="UP000821865"/>
    </source>
</evidence>
<dbReference type="EMBL" id="CM023476">
    <property type="protein sequence ID" value="KAH7940494.1"/>
    <property type="molecule type" value="Genomic_DNA"/>
</dbReference>
<name>A0ACB8CCM1_DERSI</name>
<sequence length="415" mass="46768">MAAAMAANFVVCKSFARHSALVRDTACKCMKSTKATKSPATASESDASVRTTKKSASAAKAVKKFNFENFSLYGPVLKSTKGTKLDKGLRLSYLDERAPRRMKVSRLACEERETVRIVRAGERVYRTQLEAELLDALTATADDEAARLAAASEDAEQRVNVSVPTKSFDLEATLNFPLLNFLRDGVPDDESDGPASGEELVATTVQDAAQEPRRTTRYPSVTTILRDTMDEQSRLRLEQWKQKMVAEMGEEDFRKYQESILSQGKSLHVNIRDLLSGTPKEEIVVQPENEGHWRSLKSFWPEVGKVVHLESAVCHPHLQNELVLIDWKTSKKPKPRLSDTYDNPLQVAAYVGALNYDDSYKIQVRDAMIVIAYEDGSPCHVHHLGPALCQRHWQRWLQRLRTYWNQLHQGTVMFG</sequence>
<protein>
    <submittedName>
        <fullName evidence="1">Uncharacterized protein</fullName>
    </submittedName>
</protein>
<proteinExistence type="predicted"/>
<gene>
    <name evidence="1" type="ORF">HPB49_000505</name>
</gene>
<organism evidence="1 2">
    <name type="scientific">Dermacentor silvarum</name>
    <name type="common">Tick</name>
    <dbReference type="NCBI Taxonomy" id="543639"/>
    <lineage>
        <taxon>Eukaryota</taxon>
        <taxon>Metazoa</taxon>
        <taxon>Ecdysozoa</taxon>
        <taxon>Arthropoda</taxon>
        <taxon>Chelicerata</taxon>
        <taxon>Arachnida</taxon>
        <taxon>Acari</taxon>
        <taxon>Parasitiformes</taxon>
        <taxon>Ixodida</taxon>
        <taxon>Ixodoidea</taxon>
        <taxon>Ixodidae</taxon>
        <taxon>Rhipicephalinae</taxon>
        <taxon>Dermacentor</taxon>
    </lineage>
</organism>
<accession>A0ACB8CCM1</accession>
<comment type="caution">
    <text evidence="1">The sequence shown here is derived from an EMBL/GenBank/DDBJ whole genome shotgun (WGS) entry which is preliminary data.</text>
</comment>
<dbReference type="Proteomes" id="UP000821865">
    <property type="component" value="Chromosome 7"/>
</dbReference>
<reference evidence="1" key="1">
    <citation type="submission" date="2020-05" db="EMBL/GenBank/DDBJ databases">
        <title>Large-scale comparative analyses of tick genomes elucidate their genetic diversity and vector capacities.</title>
        <authorList>
            <person name="Jia N."/>
            <person name="Wang J."/>
            <person name="Shi W."/>
            <person name="Du L."/>
            <person name="Sun Y."/>
            <person name="Zhan W."/>
            <person name="Jiang J."/>
            <person name="Wang Q."/>
            <person name="Zhang B."/>
            <person name="Ji P."/>
            <person name="Sakyi L.B."/>
            <person name="Cui X."/>
            <person name="Yuan T."/>
            <person name="Jiang B."/>
            <person name="Yang W."/>
            <person name="Lam T.T.-Y."/>
            <person name="Chang Q."/>
            <person name="Ding S."/>
            <person name="Wang X."/>
            <person name="Zhu J."/>
            <person name="Ruan X."/>
            <person name="Zhao L."/>
            <person name="Wei J."/>
            <person name="Que T."/>
            <person name="Du C."/>
            <person name="Cheng J."/>
            <person name="Dai P."/>
            <person name="Han X."/>
            <person name="Huang E."/>
            <person name="Gao Y."/>
            <person name="Liu J."/>
            <person name="Shao H."/>
            <person name="Ye R."/>
            <person name="Li L."/>
            <person name="Wei W."/>
            <person name="Wang X."/>
            <person name="Wang C."/>
            <person name="Yang T."/>
            <person name="Huo Q."/>
            <person name="Li W."/>
            <person name="Guo W."/>
            <person name="Chen H."/>
            <person name="Zhou L."/>
            <person name="Ni X."/>
            <person name="Tian J."/>
            <person name="Zhou Y."/>
            <person name="Sheng Y."/>
            <person name="Liu T."/>
            <person name="Pan Y."/>
            <person name="Xia L."/>
            <person name="Li J."/>
            <person name="Zhao F."/>
            <person name="Cao W."/>
        </authorList>
    </citation>
    <scope>NUCLEOTIDE SEQUENCE</scope>
    <source>
        <strain evidence="1">Dsil-2018</strain>
    </source>
</reference>
<keyword evidence="2" id="KW-1185">Reference proteome</keyword>